<organism evidence="3 4">
    <name type="scientific">Maribacter orientalis</name>
    <dbReference type="NCBI Taxonomy" id="228957"/>
    <lineage>
        <taxon>Bacteria</taxon>
        <taxon>Pseudomonadati</taxon>
        <taxon>Bacteroidota</taxon>
        <taxon>Flavobacteriia</taxon>
        <taxon>Flavobacteriales</taxon>
        <taxon>Flavobacteriaceae</taxon>
        <taxon>Maribacter</taxon>
    </lineage>
</organism>
<name>A0A1H7MVU2_9FLAO</name>
<sequence>MRLTHYLLLGSVMLTMSVFAQNKEILYDFNEIPQSLSLNPGTEIDFKWYAGLPLLSGVSGYVGANGISVNDIFANDGVDINIKVRERALDVLKPRDEFSTTVQLEYFNGGFRSNDPSIFYSFGGYLEIDNITFWPQDYAYLIFDGNADQLNREFDLGDLKSRGSMINVIHFGINKKVDRNLTVGARGKLYSGIVDYSSTSNKGYLVNTEGQNNRIATTLDADLMLHTSGFQALDEASDSDTAAGQFVKRAFFGGDLGLGIDVGFTFHLNERTTITGSVLDLGFIYHGNDAKSYSLNGKATVEGIEIDILENFANLNRDFWQDLVDEVEALVPFETDTNSYVTFRPTKLYASIRNDFGEPVNNGSGQLDCDCTAGSSGGAELRTKYRNSIGGQLYMINRPRGPQIALTGFYTRRLGNFLALKGTYTVDKFSYTNVGLGMNLQAGPINFYVMADNLLSYKNIAAANYASFQLGMNIISWGRNK</sequence>
<evidence type="ECO:0000313" key="3">
    <source>
        <dbReference type="EMBL" id="SEL14908.1"/>
    </source>
</evidence>
<accession>A0A1H7MVU2</accession>
<keyword evidence="4" id="KW-1185">Reference proteome</keyword>
<evidence type="ECO:0000259" key="2">
    <source>
        <dbReference type="Pfam" id="PF18990"/>
    </source>
</evidence>
<dbReference type="Proteomes" id="UP000198990">
    <property type="component" value="Unassembled WGS sequence"/>
</dbReference>
<dbReference type="EMBL" id="FNZN01000003">
    <property type="protein sequence ID" value="SEL14908.1"/>
    <property type="molecule type" value="Genomic_DNA"/>
</dbReference>
<feature type="chain" id="PRO_5011468436" description="DUF5723 domain-containing protein" evidence="1">
    <location>
        <begin position="21"/>
        <end position="481"/>
    </location>
</feature>
<dbReference type="InterPro" id="IPR043781">
    <property type="entry name" value="DUF5723"/>
</dbReference>
<feature type="signal peptide" evidence="1">
    <location>
        <begin position="1"/>
        <end position="20"/>
    </location>
</feature>
<reference evidence="4" key="1">
    <citation type="submission" date="2016-10" db="EMBL/GenBank/DDBJ databases">
        <authorList>
            <person name="Varghese N."/>
            <person name="Submissions S."/>
        </authorList>
    </citation>
    <scope>NUCLEOTIDE SEQUENCE [LARGE SCALE GENOMIC DNA]</scope>
    <source>
        <strain evidence="4">DSM 16471</strain>
    </source>
</reference>
<dbReference type="Pfam" id="PF18990">
    <property type="entry name" value="DUF5723"/>
    <property type="match status" value="1"/>
</dbReference>
<dbReference type="STRING" id="228957.SAMN04488008_10311"/>
<keyword evidence="1" id="KW-0732">Signal</keyword>
<evidence type="ECO:0000256" key="1">
    <source>
        <dbReference type="SAM" id="SignalP"/>
    </source>
</evidence>
<proteinExistence type="predicted"/>
<gene>
    <name evidence="3" type="ORF">SAMN04488008_10311</name>
</gene>
<dbReference type="AlphaFoldDB" id="A0A1H7MVU2"/>
<dbReference type="RefSeq" id="WP_091621935.1">
    <property type="nucleotide sequence ID" value="NZ_FNZN01000003.1"/>
</dbReference>
<feature type="domain" description="DUF5723" evidence="2">
    <location>
        <begin position="40"/>
        <end position="452"/>
    </location>
</feature>
<evidence type="ECO:0000313" key="4">
    <source>
        <dbReference type="Proteomes" id="UP000198990"/>
    </source>
</evidence>
<dbReference type="OrthoDB" id="975426at2"/>
<protein>
    <recommendedName>
        <fullName evidence="2">DUF5723 domain-containing protein</fullName>
    </recommendedName>
</protein>